<evidence type="ECO:0000256" key="1">
    <source>
        <dbReference type="SAM" id="MobiDB-lite"/>
    </source>
</evidence>
<dbReference type="Proteomes" id="UP001251524">
    <property type="component" value="Unassembled WGS sequence"/>
</dbReference>
<name>A0ABU1W924_9GAMM</name>
<reference evidence="2 3" key="1">
    <citation type="submission" date="2023-07" db="EMBL/GenBank/DDBJ databases">
        <title>Sorghum-associated microbial communities from plants grown in Nebraska, USA.</title>
        <authorList>
            <person name="Schachtman D."/>
        </authorList>
    </citation>
    <scope>NUCLEOTIDE SEQUENCE [LARGE SCALE GENOMIC DNA]</scope>
    <source>
        <strain evidence="2 3">BE198</strain>
    </source>
</reference>
<evidence type="ECO:0000313" key="2">
    <source>
        <dbReference type="EMBL" id="MDR7134074.1"/>
    </source>
</evidence>
<feature type="region of interest" description="Disordered" evidence="1">
    <location>
        <begin position="64"/>
        <end position="84"/>
    </location>
</feature>
<dbReference type="RefSeq" id="WP_310059745.1">
    <property type="nucleotide sequence ID" value="NZ_JAVDVY010000001.1"/>
</dbReference>
<dbReference type="EMBL" id="JAVDVY010000001">
    <property type="protein sequence ID" value="MDR7134074.1"/>
    <property type="molecule type" value="Genomic_DNA"/>
</dbReference>
<protein>
    <submittedName>
        <fullName evidence="2">Uncharacterized protein</fullName>
    </submittedName>
</protein>
<organism evidence="2 3">
    <name type="scientific">Lysobacter niastensis</name>
    <dbReference type="NCBI Taxonomy" id="380629"/>
    <lineage>
        <taxon>Bacteria</taxon>
        <taxon>Pseudomonadati</taxon>
        <taxon>Pseudomonadota</taxon>
        <taxon>Gammaproteobacteria</taxon>
        <taxon>Lysobacterales</taxon>
        <taxon>Lysobacteraceae</taxon>
        <taxon>Lysobacter</taxon>
    </lineage>
</organism>
<gene>
    <name evidence="2" type="ORF">J2X06_001258</name>
</gene>
<accession>A0ABU1W924</accession>
<proteinExistence type="predicted"/>
<keyword evidence="3" id="KW-1185">Reference proteome</keyword>
<sequence>MNELLGPKLTQASLNQVPVREAACSENVLTEYVGGDYEHADATNNKPKQRRHKLCLGRLSKYLEGNNCGSHQAKPNDGFREQAE</sequence>
<evidence type="ECO:0000313" key="3">
    <source>
        <dbReference type="Proteomes" id="UP001251524"/>
    </source>
</evidence>
<comment type="caution">
    <text evidence="2">The sequence shown here is derived from an EMBL/GenBank/DDBJ whole genome shotgun (WGS) entry which is preliminary data.</text>
</comment>